<accession>A0A0V0QD88</accession>
<sequence>MAKRLENLKNQIDTKAEAEKLQQLSQQVQNQKQEQKNGQNENNILIEGEYFYSGVFKKFLDENNFGYEKLDLTMRQMMEQNEKYKWRNFLSYYVQEQLNGFTLRTFYNRILLQKKLNVNQKFGEYDENEVLKFAKTAKILIPHKSTQGHIGKVHGGFTASIIDESMGQLVAIFQAHKMAATTHLNLKYKQPVYLEQEYLIITQVLQADEKDIVIQCDIYDKNMRIAVSATGKFRRLIDNPNFSQSKKLISFKDFCGKLPNLKEIIEEEEDEDE</sequence>
<dbReference type="GO" id="GO:0005743">
    <property type="term" value="C:mitochondrial inner membrane"/>
    <property type="evidence" value="ECO:0007669"/>
    <property type="project" value="UniProtKB-SubCell"/>
</dbReference>
<keyword evidence="6" id="KW-0963">Cytoplasm</keyword>
<dbReference type="Proteomes" id="UP000054937">
    <property type="component" value="Unassembled WGS sequence"/>
</dbReference>
<evidence type="ECO:0000256" key="9">
    <source>
        <dbReference type="ARBA" id="ARBA00022801"/>
    </source>
</evidence>
<evidence type="ECO:0000256" key="24">
    <source>
        <dbReference type="ARBA" id="ARBA00047969"/>
    </source>
</evidence>
<evidence type="ECO:0000256" key="19">
    <source>
        <dbReference type="ARBA" id="ARBA00038848"/>
    </source>
</evidence>
<comment type="similarity">
    <text evidence="18">Belongs to the THEM4/THEM5 thioesterase family.</text>
</comment>
<keyword evidence="13" id="KW-0496">Mitochondrion</keyword>
<evidence type="ECO:0000256" key="25">
    <source>
        <dbReference type="ARBA" id="ARBA00048074"/>
    </source>
</evidence>
<comment type="catalytic activity">
    <reaction evidence="26">
        <text>tetradecanoyl-CoA + H2O = tetradecanoate + CoA + H(+)</text>
        <dbReference type="Rhea" id="RHEA:40119"/>
        <dbReference type="ChEBI" id="CHEBI:15377"/>
        <dbReference type="ChEBI" id="CHEBI:15378"/>
        <dbReference type="ChEBI" id="CHEBI:30807"/>
        <dbReference type="ChEBI" id="CHEBI:57287"/>
        <dbReference type="ChEBI" id="CHEBI:57385"/>
    </reaction>
    <physiologicalReaction direction="left-to-right" evidence="26">
        <dbReference type="Rhea" id="RHEA:40120"/>
    </physiologicalReaction>
</comment>
<comment type="catalytic activity">
    <reaction evidence="23">
        <text>hexadecanoyl-CoA + H2O = hexadecanoate + CoA + H(+)</text>
        <dbReference type="Rhea" id="RHEA:16645"/>
        <dbReference type="ChEBI" id="CHEBI:7896"/>
        <dbReference type="ChEBI" id="CHEBI:15377"/>
        <dbReference type="ChEBI" id="CHEBI:15378"/>
        <dbReference type="ChEBI" id="CHEBI:57287"/>
        <dbReference type="ChEBI" id="CHEBI:57379"/>
        <dbReference type="EC" id="3.1.2.2"/>
    </reaction>
    <physiologicalReaction direction="left-to-right" evidence="23">
        <dbReference type="Rhea" id="RHEA:16646"/>
    </physiologicalReaction>
</comment>
<dbReference type="Gene3D" id="3.10.129.10">
    <property type="entry name" value="Hotdog Thioesterase"/>
    <property type="match status" value="1"/>
</dbReference>
<dbReference type="InterPro" id="IPR052365">
    <property type="entry name" value="THEM4/THEM5_acyl-CoA_thioest"/>
</dbReference>
<keyword evidence="14" id="KW-0472">Membrane</keyword>
<keyword evidence="12" id="KW-0443">Lipid metabolism</keyword>
<evidence type="ECO:0000256" key="20">
    <source>
        <dbReference type="ARBA" id="ARBA00040123"/>
    </source>
</evidence>
<dbReference type="InParanoid" id="A0A0V0QD88"/>
<proteinExistence type="inferred from homology"/>
<comment type="caution">
    <text evidence="29">The sequence shown here is derived from an EMBL/GenBank/DDBJ whole genome shotgun (WGS) entry which is preliminary data.</text>
</comment>
<dbReference type="EC" id="3.1.2.2" evidence="19"/>
<keyword evidence="7" id="KW-0053">Apoptosis</keyword>
<evidence type="ECO:0000256" key="15">
    <source>
        <dbReference type="ARBA" id="ARBA00023273"/>
    </source>
</evidence>
<organism evidence="29 30">
    <name type="scientific">Pseudocohnilembus persalinus</name>
    <name type="common">Ciliate</name>
    <dbReference type="NCBI Taxonomy" id="266149"/>
    <lineage>
        <taxon>Eukaryota</taxon>
        <taxon>Sar</taxon>
        <taxon>Alveolata</taxon>
        <taxon>Ciliophora</taxon>
        <taxon>Intramacronucleata</taxon>
        <taxon>Oligohymenophorea</taxon>
        <taxon>Scuticociliatia</taxon>
        <taxon>Philasterida</taxon>
        <taxon>Pseudocohnilembidae</taxon>
        <taxon>Pseudocohnilembus</taxon>
    </lineage>
</organism>
<dbReference type="Pfam" id="PF03061">
    <property type="entry name" value="4HBT"/>
    <property type="match status" value="1"/>
</dbReference>
<evidence type="ECO:0000256" key="12">
    <source>
        <dbReference type="ARBA" id="ARBA00023098"/>
    </source>
</evidence>
<evidence type="ECO:0000256" key="11">
    <source>
        <dbReference type="ARBA" id="ARBA00022946"/>
    </source>
</evidence>
<dbReference type="CDD" id="cd03443">
    <property type="entry name" value="PaaI_thioesterase"/>
    <property type="match status" value="1"/>
</dbReference>
<dbReference type="OrthoDB" id="506431at2759"/>
<evidence type="ECO:0000256" key="23">
    <source>
        <dbReference type="ARBA" id="ARBA00047734"/>
    </source>
</evidence>
<dbReference type="SUPFAM" id="SSF54637">
    <property type="entry name" value="Thioesterase/thiol ester dehydrase-isomerase"/>
    <property type="match status" value="1"/>
</dbReference>
<evidence type="ECO:0000313" key="30">
    <source>
        <dbReference type="Proteomes" id="UP000054937"/>
    </source>
</evidence>
<evidence type="ECO:0000256" key="2">
    <source>
        <dbReference type="ARBA" id="ARBA00004569"/>
    </source>
</evidence>
<evidence type="ECO:0000313" key="29">
    <source>
        <dbReference type="EMBL" id="KRX00146.1"/>
    </source>
</evidence>
<dbReference type="InterPro" id="IPR006683">
    <property type="entry name" value="Thioestr_dom"/>
</dbReference>
<evidence type="ECO:0000256" key="22">
    <source>
        <dbReference type="ARBA" id="ARBA00047588"/>
    </source>
</evidence>
<evidence type="ECO:0000256" key="18">
    <source>
        <dbReference type="ARBA" id="ARBA00038456"/>
    </source>
</evidence>
<evidence type="ECO:0000256" key="10">
    <source>
        <dbReference type="ARBA" id="ARBA00022832"/>
    </source>
</evidence>
<comment type="catalytic activity">
    <reaction evidence="17">
        <text>(9Z)-octadecenoyl-CoA + H2O = (9Z)-octadecenoate + CoA + H(+)</text>
        <dbReference type="Rhea" id="RHEA:40139"/>
        <dbReference type="ChEBI" id="CHEBI:15377"/>
        <dbReference type="ChEBI" id="CHEBI:15378"/>
        <dbReference type="ChEBI" id="CHEBI:30823"/>
        <dbReference type="ChEBI" id="CHEBI:57287"/>
        <dbReference type="ChEBI" id="CHEBI:57387"/>
    </reaction>
    <physiologicalReaction direction="left-to-right" evidence="17">
        <dbReference type="Rhea" id="RHEA:40140"/>
    </physiologicalReaction>
</comment>
<keyword evidence="8" id="KW-0999">Mitochondrion inner membrane</keyword>
<keyword evidence="15" id="KW-0966">Cell projection</keyword>
<keyword evidence="27" id="KW-0175">Coiled coil</keyword>
<evidence type="ECO:0000256" key="1">
    <source>
        <dbReference type="ARBA" id="ARBA00004496"/>
    </source>
</evidence>
<evidence type="ECO:0000256" key="6">
    <source>
        <dbReference type="ARBA" id="ARBA00022490"/>
    </source>
</evidence>
<evidence type="ECO:0000256" key="26">
    <source>
        <dbReference type="ARBA" id="ARBA00048180"/>
    </source>
</evidence>
<evidence type="ECO:0000256" key="7">
    <source>
        <dbReference type="ARBA" id="ARBA00022703"/>
    </source>
</evidence>
<comment type="catalytic activity">
    <reaction evidence="16">
        <text>(5Z,8Z,11Z,14Z)-eicosatetraenoyl-CoA + H2O = (5Z,8Z,11Z,14Z)-eicosatetraenoate + CoA + H(+)</text>
        <dbReference type="Rhea" id="RHEA:40151"/>
        <dbReference type="ChEBI" id="CHEBI:15377"/>
        <dbReference type="ChEBI" id="CHEBI:15378"/>
        <dbReference type="ChEBI" id="CHEBI:32395"/>
        <dbReference type="ChEBI" id="CHEBI:57287"/>
        <dbReference type="ChEBI" id="CHEBI:57368"/>
    </reaction>
    <physiologicalReaction direction="left-to-right" evidence="16">
        <dbReference type="Rhea" id="RHEA:40152"/>
    </physiologicalReaction>
</comment>
<evidence type="ECO:0000256" key="3">
    <source>
        <dbReference type="ARBA" id="ARBA00004632"/>
    </source>
</evidence>
<keyword evidence="11" id="KW-0809">Transit peptide</keyword>
<gene>
    <name evidence="29" type="ORF">PPERSA_10645</name>
</gene>
<name>A0A0V0QD88_PSEPJ</name>
<evidence type="ECO:0000256" key="16">
    <source>
        <dbReference type="ARBA" id="ARBA00035852"/>
    </source>
</evidence>
<comment type="catalytic activity">
    <reaction evidence="22">
        <text>octanoyl-CoA + H2O = octanoate + CoA + H(+)</text>
        <dbReference type="Rhea" id="RHEA:30143"/>
        <dbReference type="ChEBI" id="CHEBI:15377"/>
        <dbReference type="ChEBI" id="CHEBI:15378"/>
        <dbReference type="ChEBI" id="CHEBI:25646"/>
        <dbReference type="ChEBI" id="CHEBI:57287"/>
        <dbReference type="ChEBI" id="CHEBI:57386"/>
    </reaction>
    <physiologicalReaction direction="left-to-right" evidence="22">
        <dbReference type="Rhea" id="RHEA:30144"/>
    </physiologicalReaction>
</comment>
<evidence type="ECO:0000256" key="8">
    <source>
        <dbReference type="ARBA" id="ARBA00022792"/>
    </source>
</evidence>
<evidence type="ECO:0000256" key="17">
    <source>
        <dbReference type="ARBA" id="ARBA00037002"/>
    </source>
</evidence>
<dbReference type="InterPro" id="IPR029069">
    <property type="entry name" value="HotDog_dom_sf"/>
</dbReference>
<keyword evidence="9" id="KW-0378">Hydrolase</keyword>
<feature type="domain" description="Thioesterase" evidence="28">
    <location>
        <begin position="151"/>
        <end position="224"/>
    </location>
</feature>
<reference evidence="29 30" key="1">
    <citation type="journal article" date="2015" name="Sci. Rep.">
        <title>Genome of the facultative scuticociliatosis pathogen Pseudocohnilembus persalinus provides insight into its virulence through horizontal gene transfer.</title>
        <authorList>
            <person name="Xiong J."/>
            <person name="Wang G."/>
            <person name="Cheng J."/>
            <person name="Tian M."/>
            <person name="Pan X."/>
            <person name="Warren A."/>
            <person name="Jiang C."/>
            <person name="Yuan D."/>
            <person name="Miao W."/>
        </authorList>
    </citation>
    <scope>NUCLEOTIDE SEQUENCE [LARGE SCALE GENOMIC DNA]</scope>
    <source>
        <strain evidence="29">36N120E</strain>
    </source>
</reference>
<dbReference type="GO" id="GO:0006631">
    <property type="term" value="P:fatty acid metabolic process"/>
    <property type="evidence" value="ECO:0007669"/>
    <property type="project" value="UniProtKB-KW"/>
</dbReference>
<dbReference type="PANTHER" id="PTHR12418">
    <property type="entry name" value="ACYL-COENZYME A THIOESTERASE THEM4"/>
    <property type="match status" value="1"/>
</dbReference>
<dbReference type="GO" id="GO:0032587">
    <property type="term" value="C:ruffle membrane"/>
    <property type="evidence" value="ECO:0007669"/>
    <property type="project" value="UniProtKB-SubCell"/>
</dbReference>
<dbReference type="PANTHER" id="PTHR12418:SF19">
    <property type="entry name" value="ACYL-COENZYME A THIOESTERASE THEM4"/>
    <property type="match status" value="1"/>
</dbReference>
<evidence type="ECO:0000256" key="21">
    <source>
        <dbReference type="ARBA" id="ARBA00043210"/>
    </source>
</evidence>
<evidence type="ECO:0000256" key="27">
    <source>
        <dbReference type="SAM" id="Coils"/>
    </source>
</evidence>
<keyword evidence="10" id="KW-0276">Fatty acid metabolism</keyword>
<keyword evidence="5" id="KW-1003">Cell membrane</keyword>
<comment type="catalytic activity">
    <reaction evidence="25">
        <text>dodecanoyl-CoA + H2O = dodecanoate + CoA + H(+)</text>
        <dbReference type="Rhea" id="RHEA:30135"/>
        <dbReference type="ChEBI" id="CHEBI:15377"/>
        <dbReference type="ChEBI" id="CHEBI:15378"/>
        <dbReference type="ChEBI" id="CHEBI:18262"/>
        <dbReference type="ChEBI" id="CHEBI:57287"/>
        <dbReference type="ChEBI" id="CHEBI:57375"/>
    </reaction>
    <physiologicalReaction direction="left-to-right" evidence="25">
        <dbReference type="Rhea" id="RHEA:30136"/>
    </physiologicalReaction>
</comment>
<comment type="subcellular location">
    <subcellularLocation>
        <location evidence="3">Cell projection</location>
        <location evidence="3">Ruffle membrane</location>
    </subcellularLocation>
    <subcellularLocation>
        <location evidence="1">Cytoplasm</location>
    </subcellularLocation>
    <subcellularLocation>
        <location evidence="4">Mitochondrion inner membrane</location>
        <topology evidence="4">Peripheral membrane protein</topology>
    </subcellularLocation>
    <subcellularLocation>
        <location evidence="2">Mitochondrion intermembrane space</location>
    </subcellularLocation>
</comment>
<evidence type="ECO:0000259" key="28">
    <source>
        <dbReference type="Pfam" id="PF03061"/>
    </source>
</evidence>
<evidence type="ECO:0000256" key="5">
    <source>
        <dbReference type="ARBA" id="ARBA00022475"/>
    </source>
</evidence>
<comment type="catalytic activity">
    <reaction evidence="24">
        <text>decanoyl-CoA + H2O = decanoate + CoA + H(+)</text>
        <dbReference type="Rhea" id="RHEA:40059"/>
        <dbReference type="ChEBI" id="CHEBI:15377"/>
        <dbReference type="ChEBI" id="CHEBI:15378"/>
        <dbReference type="ChEBI" id="CHEBI:27689"/>
        <dbReference type="ChEBI" id="CHEBI:57287"/>
        <dbReference type="ChEBI" id="CHEBI:61430"/>
    </reaction>
    <physiologicalReaction direction="left-to-right" evidence="24">
        <dbReference type="Rhea" id="RHEA:40060"/>
    </physiologicalReaction>
</comment>
<evidence type="ECO:0000256" key="4">
    <source>
        <dbReference type="ARBA" id="ARBA00004637"/>
    </source>
</evidence>
<dbReference type="AlphaFoldDB" id="A0A0V0QD88"/>
<keyword evidence="30" id="KW-1185">Reference proteome</keyword>
<dbReference type="GO" id="GO:0016787">
    <property type="term" value="F:hydrolase activity"/>
    <property type="evidence" value="ECO:0007669"/>
    <property type="project" value="UniProtKB-KW"/>
</dbReference>
<protein>
    <recommendedName>
        <fullName evidence="20">Acyl-coenzyme A thioesterase THEM4</fullName>
        <ecNumber evidence="19">3.1.2.2</ecNumber>
    </recommendedName>
    <alternativeName>
        <fullName evidence="21">Thioesterase superfamily member 4</fullName>
    </alternativeName>
</protein>
<evidence type="ECO:0000256" key="14">
    <source>
        <dbReference type="ARBA" id="ARBA00023136"/>
    </source>
</evidence>
<feature type="coiled-coil region" evidence="27">
    <location>
        <begin position="2"/>
        <end position="41"/>
    </location>
</feature>
<dbReference type="GO" id="GO:0005758">
    <property type="term" value="C:mitochondrial intermembrane space"/>
    <property type="evidence" value="ECO:0007669"/>
    <property type="project" value="UniProtKB-SubCell"/>
</dbReference>
<dbReference type="EMBL" id="LDAU01000194">
    <property type="protein sequence ID" value="KRX00146.1"/>
    <property type="molecule type" value="Genomic_DNA"/>
</dbReference>
<evidence type="ECO:0000256" key="13">
    <source>
        <dbReference type="ARBA" id="ARBA00023128"/>
    </source>
</evidence>